<evidence type="ECO:0000313" key="3">
    <source>
        <dbReference type="EMBL" id="TDL28487.1"/>
    </source>
</evidence>
<dbReference type="OrthoDB" id="408373at2759"/>
<keyword evidence="1" id="KW-0732">Signal</keyword>
<dbReference type="SUPFAM" id="SSF53474">
    <property type="entry name" value="alpha/beta-Hydrolases"/>
    <property type="match status" value="1"/>
</dbReference>
<protein>
    <submittedName>
        <fullName evidence="3">Alpha/beta-hydrolase</fullName>
    </submittedName>
</protein>
<dbReference type="PANTHER" id="PTHR43433">
    <property type="entry name" value="HYDROLASE, ALPHA/BETA FOLD FAMILY PROTEIN"/>
    <property type="match status" value="1"/>
</dbReference>
<dbReference type="GO" id="GO:0016787">
    <property type="term" value="F:hydrolase activity"/>
    <property type="evidence" value="ECO:0007669"/>
    <property type="project" value="UniProtKB-KW"/>
</dbReference>
<evidence type="ECO:0000313" key="4">
    <source>
        <dbReference type="Proteomes" id="UP000294933"/>
    </source>
</evidence>
<evidence type="ECO:0000256" key="1">
    <source>
        <dbReference type="SAM" id="SignalP"/>
    </source>
</evidence>
<dbReference type="InterPro" id="IPR050471">
    <property type="entry name" value="AB_hydrolase"/>
</dbReference>
<feature type="chain" id="PRO_5021442727" evidence="1">
    <location>
        <begin position="18"/>
        <end position="300"/>
    </location>
</feature>
<feature type="domain" description="AB hydrolase-1" evidence="2">
    <location>
        <begin position="70"/>
        <end position="179"/>
    </location>
</feature>
<name>A0A4Y7QLF4_9AGAM</name>
<dbReference type="EMBL" id="ML170157">
    <property type="protein sequence ID" value="TDL28487.1"/>
    <property type="molecule type" value="Genomic_DNA"/>
</dbReference>
<dbReference type="PRINTS" id="PR00111">
    <property type="entry name" value="ABHYDROLASE"/>
</dbReference>
<sequence>MVVIATILILILPTLYMFPIPVHHSLESVPVAAKVRQIYPDDIYPGGAYVVLPHGKVRFWLFGPESGTKVVLIHGISTPSVAWKDVAPVLASKGFRVLTYDLYGRGYSQAPQTTYDTTLYITQPALLMQFVCWDNAHIVGLSMGGGITAAFAATFPHLVSKKIVLIASVGLMSESDVTTGNIPAMPLTAELRTLQEQHLPGYRDALKSSVKHGPLRGLDTTFSQLGKNENGFDFLIIHGTSDNVVNFENAKAIQKLVPSAELIPVEGAGHDLLVVSPFHEMVTEALLKFLAGNMEPAARM</sequence>
<dbReference type="AlphaFoldDB" id="A0A4Y7QLF4"/>
<organism evidence="3 4">
    <name type="scientific">Rickenella mellea</name>
    <dbReference type="NCBI Taxonomy" id="50990"/>
    <lineage>
        <taxon>Eukaryota</taxon>
        <taxon>Fungi</taxon>
        <taxon>Dikarya</taxon>
        <taxon>Basidiomycota</taxon>
        <taxon>Agaricomycotina</taxon>
        <taxon>Agaricomycetes</taxon>
        <taxon>Hymenochaetales</taxon>
        <taxon>Rickenellaceae</taxon>
        <taxon>Rickenella</taxon>
    </lineage>
</organism>
<dbReference type="STRING" id="50990.A0A4Y7QLF4"/>
<feature type="signal peptide" evidence="1">
    <location>
        <begin position="1"/>
        <end position="17"/>
    </location>
</feature>
<dbReference type="Gene3D" id="3.40.50.1820">
    <property type="entry name" value="alpha/beta hydrolase"/>
    <property type="match status" value="1"/>
</dbReference>
<keyword evidence="3" id="KW-0378">Hydrolase</keyword>
<keyword evidence="4" id="KW-1185">Reference proteome</keyword>
<dbReference type="InterPro" id="IPR029058">
    <property type="entry name" value="AB_hydrolase_fold"/>
</dbReference>
<dbReference type="Pfam" id="PF00561">
    <property type="entry name" value="Abhydrolase_1"/>
    <property type="match status" value="1"/>
</dbReference>
<proteinExistence type="predicted"/>
<gene>
    <name evidence="3" type="ORF">BD410DRAFT_781000</name>
</gene>
<dbReference type="VEuPathDB" id="FungiDB:BD410DRAFT_781000"/>
<reference evidence="3 4" key="1">
    <citation type="submission" date="2018-06" db="EMBL/GenBank/DDBJ databases">
        <title>A transcriptomic atlas of mushroom development highlights an independent origin of complex multicellularity.</title>
        <authorList>
            <consortium name="DOE Joint Genome Institute"/>
            <person name="Krizsan K."/>
            <person name="Almasi E."/>
            <person name="Merenyi Z."/>
            <person name="Sahu N."/>
            <person name="Viragh M."/>
            <person name="Koszo T."/>
            <person name="Mondo S."/>
            <person name="Kiss B."/>
            <person name="Balint B."/>
            <person name="Kues U."/>
            <person name="Barry K."/>
            <person name="Hegedus J.C."/>
            <person name="Henrissat B."/>
            <person name="Johnson J."/>
            <person name="Lipzen A."/>
            <person name="Ohm R."/>
            <person name="Nagy I."/>
            <person name="Pangilinan J."/>
            <person name="Yan J."/>
            <person name="Xiong Y."/>
            <person name="Grigoriev I.V."/>
            <person name="Hibbett D.S."/>
            <person name="Nagy L.G."/>
        </authorList>
    </citation>
    <scope>NUCLEOTIDE SEQUENCE [LARGE SCALE GENOMIC DNA]</scope>
    <source>
        <strain evidence="3 4">SZMC22713</strain>
    </source>
</reference>
<accession>A0A4Y7QLF4</accession>
<dbReference type="PANTHER" id="PTHR43433:SF5">
    <property type="entry name" value="AB HYDROLASE-1 DOMAIN-CONTAINING PROTEIN"/>
    <property type="match status" value="1"/>
</dbReference>
<dbReference type="Proteomes" id="UP000294933">
    <property type="component" value="Unassembled WGS sequence"/>
</dbReference>
<dbReference type="InterPro" id="IPR000073">
    <property type="entry name" value="AB_hydrolase_1"/>
</dbReference>
<evidence type="ECO:0000259" key="2">
    <source>
        <dbReference type="Pfam" id="PF00561"/>
    </source>
</evidence>